<keyword evidence="3" id="KW-1185">Reference proteome</keyword>
<reference evidence="2" key="1">
    <citation type="journal article" date="2022" name="bioRxiv">
        <title>Sequencing and chromosome-scale assembly of the giantPleurodeles waltlgenome.</title>
        <authorList>
            <person name="Brown T."/>
            <person name="Elewa A."/>
            <person name="Iarovenko S."/>
            <person name="Subramanian E."/>
            <person name="Araus A.J."/>
            <person name="Petzold A."/>
            <person name="Susuki M."/>
            <person name="Suzuki K.-i.T."/>
            <person name="Hayashi T."/>
            <person name="Toyoda A."/>
            <person name="Oliveira C."/>
            <person name="Osipova E."/>
            <person name="Leigh N.D."/>
            <person name="Simon A."/>
            <person name="Yun M.H."/>
        </authorList>
    </citation>
    <scope>NUCLEOTIDE SEQUENCE</scope>
    <source>
        <strain evidence="2">20211129_DDA</strain>
        <tissue evidence="2">Liver</tissue>
    </source>
</reference>
<dbReference type="InterPro" id="IPR036397">
    <property type="entry name" value="RNaseH_sf"/>
</dbReference>
<name>A0AAV7QDT0_PLEWA</name>
<dbReference type="SUPFAM" id="SSF53098">
    <property type="entry name" value="Ribonuclease H-like"/>
    <property type="match status" value="1"/>
</dbReference>
<dbReference type="AlphaFoldDB" id="A0AAV7QDT0"/>
<dbReference type="InterPro" id="IPR012337">
    <property type="entry name" value="RNaseH-like_sf"/>
</dbReference>
<evidence type="ECO:0000313" key="2">
    <source>
        <dbReference type="EMBL" id="KAJ1137275.1"/>
    </source>
</evidence>
<organism evidence="2 3">
    <name type="scientific">Pleurodeles waltl</name>
    <name type="common">Iberian ribbed newt</name>
    <dbReference type="NCBI Taxonomy" id="8319"/>
    <lineage>
        <taxon>Eukaryota</taxon>
        <taxon>Metazoa</taxon>
        <taxon>Chordata</taxon>
        <taxon>Craniata</taxon>
        <taxon>Vertebrata</taxon>
        <taxon>Euteleostomi</taxon>
        <taxon>Amphibia</taxon>
        <taxon>Batrachia</taxon>
        <taxon>Caudata</taxon>
        <taxon>Salamandroidea</taxon>
        <taxon>Salamandridae</taxon>
        <taxon>Pleurodelinae</taxon>
        <taxon>Pleurodeles</taxon>
    </lineage>
</organism>
<dbReference type="PANTHER" id="PTHR37984">
    <property type="entry name" value="PROTEIN CBG26694"/>
    <property type="match status" value="1"/>
</dbReference>
<dbReference type="Gene3D" id="3.30.420.10">
    <property type="entry name" value="Ribonuclease H-like superfamily/Ribonuclease H"/>
    <property type="match status" value="1"/>
</dbReference>
<dbReference type="InterPro" id="IPR050951">
    <property type="entry name" value="Retrovirus_Pol_polyprotein"/>
</dbReference>
<gene>
    <name evidence="2" type="ORF">NDU88_003688</name>
</gene>
<comment type="caution">
    <text evidence="2">The sequence shown here is derived from an EMBL/GenBank/DDBJ whole genome shotgun (WGS) entry which is preliminary data.</text>
</comment>
<dbReference type="EMBL" id="JANPWB010000010">
    <property type="protein sequence ID" value="KAJ1137275.1"/>
    <property type="molecule type" value="Genomic_DNA"/>
</dbReference>
<dbReference type="GO" id="GO:0015074">
    <property type="term" value="P:DNA integration"/>
    <property type="evidence" value="ECO:0007669"/>
    <property type="project" value="InterPro"/>
</dbReference>
<evidence type="ECO:0000259" key="1">
    <source>
        <dbReference type="PROSITE" id="PS50994"/>
    </source>
</evidence>
<accession>A0AAV7QDT0</accession>
<dbReference type="Pfam" id="PF00665">
    <property type="entry name" value="rve"/>
    <property type="match status" value="1"/>
</dbReference>
<dbReference type="PANTHER" id="PTHR37984:SF15">
    <property type="entry name" value="INTEGRASE CATALYTIC DOMAIN-CONTAINING PROTEIN"/>
    <property type="match status" value="1"/>
</dbReference>
<dbReference type="InterPro" id="IPR001584">
    <property type="entry name" value="Integrase_cat-core"/>
</dbReference>
<evidence type="ECO:0000313" key="3">
    <source>
        <dbReference type="Proteomes" id="UP001066276"/>
    </source>
</evidence>
<sequence>MVDRYVRNCVACAQSDKSAKPCFAPILPVELPDRPWRKLAIDFIGPFSTLPAREAYAVVLMDYFSKWPEVEFVSKISTEVVIEFLENVFAREGVPETLVSDKGVQFTSTKMAAFLKRNGIQHVRVALYNPSSNGLIERFNRVVKETIQLALKSGIPWKEAVRKMLSSYRESPHSVKGKMPFELLRGRKPSTGLVPLWLMERNREKFKVVCDEEMKNRVLQSQAKFNHNVRSSTGGLKVGQSVRVKLPGFVEKGKSQWSEPKKIVRVLRNAVKLDDGKVWNVRRVSICRGEPNVVIQDARCREECSGYLFGSDPTGMGESGCLSNYDNECEVPRRSERNKTMPTYLKDYVIHK</sequence>
<dbReference type="PROSITE" id="PS50994">
    <property type="entry name" value="INTEGRASE"/>
    <property type="match status" value="1"/>
</dbReference>
<feature type="domain" description="Integrase catalytic" evidence="1">
    <location>
        <begin position="31"/>
        <end position="188"/>
    </location>
</feature>
<proteinExistence type="predicted"/>
<dbReference type="FunFam" id="3.30.420.10:FF:000063">
    <property type="entry name" value="Retrovirus-related Pol polyprotein from transposon 297-like Protein"/>
    <property type="match status" value="1"/>
</dbReference>
<dbReference type="GO" id="GO:0003676">
    <property type="term" value="F:nucleic acid binding"/>
    <property type="evidence" value="ECO:0007669"/>
    <property type="project" value="InterPro"/>
</dbReference>
<protein>
    <recommendedName>
        <fullName evidence="1">Integrase catalytic domain-containing protein</fullName>
    </recommendedName>
</protein>
<dbReference type="Proteomes" id="UP001066276">
    <property type="component" value="Chromosome 6"/>
</dbReference>